<gene>
    <name evidence="3" type="ORF">SE15_05810</name>
</gene>
<dbReference type="AlphaFoldDB" id="A0A0P6XY53"/>
<dbReference type="InterPro" id="IPR023393">
    <property type="entry name" value="START-like_dom_sf"/>
</dbReference>
<dbReference type="SUPFAM" id="SSF55961">
    <property type="entry name" value="Bet v1-like"/>
    <property type="match status" value="1"/>
</dbReference>
<dbReference type="RefSeq" id="WP_054521130.1">
    <property type="nucleotide sequence ID" value="NZ_LGKO01000002.1"/>
</dbReference>
<protein>
    <recommendedName>
        <fullName evidence="2">Activator of Hsp90 ATPase homologue 1/2-like C-terminal domain-containing protein</fullName>
    </recommendedName>
</protein>
<comment type="caution">
    <text evidence="3">The sequence shown here is derived from an EMBL/GenBank/DDBJ whole genome shotgun (WGS) entry which is preliminary data.</text>
</comment>
<feature type="domain" description="Activator of Hsp90 ATPase homologue 1/2-like C-terminal" evidence="2">
    <location>
        <begin position="14"/>
        <end position="128"/>
    </location>
</feature>
<dbReference type="EMBL" id="LGKO01000002">
    <property type="protein sequence ID" value="KPL84584.1"/>
    <property type="molecule type" value="Genomic_DNA"/>
</dbReference>
<name>A0A0P6XY53_9CHLR</name>
<proteinExistence type="inferred from homology"/>
<dbReference type="STRING" id="869279.SE15_05810"/>
<accession>A0A0P6XY53</accession>
<reference evidence="3 4" key="1">
    <citation type="submission" date="2015-07" db="EMBL/GenBank/DDBJ databases">
        <title>Whole genome sequence of Thermanaerothrix daxensis DSM 23592.</title>
        <authorList>
            <person name="Hemp J."/>
            <person name="Ward L.M."/>
            <person name="Pace L.A."/>
            <person name="Fischer W.W."/>
        </authorList>
    </citation>
    <scope>NUCLEOTIDE SEQUENCE [LARGE SCALE GENOMIC DNA]</scope>
    <source>
        <strain evidence="3 4">GNS-1</strain>
    </source>
</reference>
<organism evidence="3 4">
    <name type="scientific">Thermanaerothrix daxensis</name>
    <dbReference type="NCBI Taxonomy" id="869279"/>
    <lineage>
        <taxon>Bacteria</taxon>
        <taxon>Bacillati</taxon>
        <taxon>Chloroflexota</taxon>
        <taxon>Anaerolineae</taxon>
        <taxon>Anaerolineales</taxon>
        <taxon>Anaerolineaceae</taxon>
        <taxon>Thermanaerothrix</taxon>
    </lineage>
</organism>
<evidence type="ECO:0000313" key="4">
    <source>
        <dbReference type="Proteomes" id="UP000050544"/>
    </source>
</evidence>
<dbReference type="Pfam" id="PF08327">
    <property type="entry name" value="AHSA1"/>
    <property type="match status" value="1"/>
</dbReference>
<comment type="similarity">
    <text evidence="1">Belongs to the AHA1 family.</text>
</comment>
<dbReference type="Gene3D" id="3.30.530.20">
    <property type="match status" value="1"/>
</dbReference>
<sequence length="141" mass="16260">MFVTIEMGVEIPVYPERIYRAWLDSFEHSQFTQKSARIEARVGGAFWALDGGVQGTFNCMVPHNYIAQNWQIRDEPLSADSSIEIRIEPTCTGSLFRVWHHGVRADSTRAMMHWWETNYLRPLQAYFEALVGEYIADLSDG</sequence>
<dbReference type="InterPro" id="IPR013538">
    <property type="entry name" value="ASHA1/2-like_C"/>
</dbReference>
<dbReference type="OrthoDB" id="1445093at2"/>
<evidence type="ECO:0000313" key="3">
    <source>
        <dbReference type="EMBL" id="KPL84584.1"/>
    </source>
</evidence>
<dbReference type="Proteomes" id="UP000050544">
    <property type="component" value="Unassembled WGS sequence"/>
</dbReference>
<evidence type="ECO:0000256" key="1">
    <source>
        <dbReference type="ARBA" id="ARBA00006817"/>
    </source>
</evidence>
<keyword evidence="4" id="KW-1185">Reference proteome</keyword>
<evidence type="ECO:0000259" key="2">
    <source>
        <dbReference type="Pfam" id="PF08327"/>
    </source>
</evidence>